<name>A0A853KEA1_9BACL</name>
<dbReference type="RefSeq" id="WP_179123068.1">
    <property type="nucleotide sequence ID" value="NZ_LSUQ01000007.1"/>
</dbReference>
<sequence>MRKPTNGIQVPFQLYLIWVEPAGDLFFSPEGICMIDEERHYRIYSEAARHNVLRAAALKYSIDELLNGVEFRGSIYRFEDLSNLREALSLRDASVAATLRALYEKHPQRFHFLGSSVYTM</sequence>
<gene>
    <name evidence="1" type="ORF">AYW79_03895</name>
</gene>
<reference evidence="1 2" key="1">
    <citation type="submission" date="2016-02" db="EMBL/GenBank/DDBJ databases">
        <title>Draft genome sequence of Acidibacillus ferrooxidans SLC66.</title>
        <authorList>
            <person name="Oliveira G."/>
            <person name="Nancucheo I."/>
            <person name="Dall'Agnol H."/>
            <person name="Johnson B."/>
            <person name="Oliveira R."/>
            <person name="Nunes G.L."/>
            <person name="Tzotzos G."/>
            <person name="Orellana S.C."/>
            <person name="Salim A.C."/>
            <person name="Araujo F.M."/>
        </authorList>
    </citation>
    <scope>NUCLEOTIDE SEQUENCE [LARGE SCALE GENOMIC DNA]</scope>
    <source>
        <strain evidence="1 2">SLC66</strain>
    </source>
</reference>
<proteinExistence type="predicted"/>
<comment type="caution">
    <text evidence="1">The sequence shown here is derived from an EMBL/GenBank/DDBJ whole genome shotgun (WGS) entry which is preliminary data.</text>
</comment>
<dbReference type="AlphaFoldDB" id="A0A853KEA1"/>
<organism evidence="1 2">
    <name type="scientific">Ferroacidibacillus organovorans</name>
    <dbReference type="NCBI Taxonomy" id="1765683"/>
    <lineage>
        <taxon>Bacteria</taxon>
        <taxon>Bacillati</taxon>
        <taxon>Bacillota</taxon>
        <taxon>Bacilli</taxon>
        <taxon>Bacillales</taxon>
        <taxon>Alicyclobacillaceae</taxon>
        <taxon>Ferroacidibacillus</taxon>
    </lineage>
</organism>
<protein>
    <submittedName>
        <fullName evidence="1">Uncharacterized protein</fullName>
    </submittedName>
</protein>
<dbReference type="Proteomes" id="UP000077421">
    <property type="component" value="Unassembled WGS sequence"/>
</dbReference>
<dbReference type="EMBL" id="LSUQ01000007">
    <property type="protein sequence ID" value="OAG94694.1"/>
    <property type="molecule type" value="Genomic_DNA"/>
</dbReference>
<accession>A0A853KEA1</accession>
<evidence type="ECO:0000313" key="1">
    <source>
        <dbReference type="EMBL" id="OAG94694.1"/>
    </source>
</evidence>
<evidence type="ECO:0000313" key="2">
    <source>
        <dbReference type="Proteomes" id="UP000077421"/>
    </source>
</evidence>